<dbReference type="HAMAP" id="MF_01326_B">
    <property type="entry name" value="Ribosomal_uL24_B"/>
    <property type="match status" value="1"/>
</dbReference>
<keyword evidence="3" id="KW-0687">Ribonucleoprotein</keyword>
<reference evidence="5" key="1">
    <citation type="submission" date="2021-06" db="EMBL/GenBank/DDBJ databases">
        <authorList>
            <person name="Kallberg Y."/>
            <person name="Tangrot J."/>
            <person name="Rosling A."/>
        </authorList>
    </citation>
    <scope>NUCLEOTIDE SEQUENCE</scope>
    <source>
        <strain evidence="5">MT106</strain>
    </source>
</reference>
<dbReference type="InterPro" id="IPR005824">
    <property type="entry name" value="KOW"/>
</dbReference>
<gene>
    <name evidence="5" type="ORF">AGERDE_LOCUS6155</name>
</gene>
<dbReference type="SUPFAM" id="SSF50104">
    <property type="entry name" value="Translation proteins SH3-like domain"/>
    <property type="match status" value="1"/>
</dbReference>
<evidence type="ECO:0000259" key="4">
    <source>
        <dbReference type="SMART" id="SM00739"/>
    </source>
</evidence>
<evidence type="ECO:0000313" key="6">
    <source>
        <dbReference type="Proteomes" id="UP000789831"/>
    </source>
</evidence>
<dbReference type="EMBL" id="CAJVPL010000919">
    <property type="protein sequence ID" value="CAG8540424.1"/>
    <property type="molecule type" value="Genomic_DNA"/>
</dbReference>
<evidence type="ECO:0000256" key="1">
    <source>
        <dbReference type="ARBA" id="ARBA00010618"/>
    </source>
</evidence>
<dbReference type="GO" id="GO:0005840">
    <property type="term" value="C:ribosome"/>
    <property type="evidence" value="ECO:0007669"/>
    <property type="project" value="UniProtKB-KW"/>
</dbReference>
<dbReference type="OrthoDB" id="359154at2759"/>
<dbReference type="InterPro" id="IPR014722">
    <property type="entry name" value="Rib_uL2_dom2"/>
</dbReference>
<dbReference type="GO" id="GO:1990904">
    <property type="term" value="C:ribonucleoprotein complex"/>
    <property type="evidence" value="ECO:0007669"/>
    <property type="project" value="UniProtKB-KW"/>
</dbReference>
<dbReference type="Gene3D" id="2.30.30.30">
    <property type="match status" value="1"/>
</dbReference>
<dbReference type="Pfam" id="PF22682">
    <property type="entry name" value="Ribosomal_uL24m-like"/>
    <property type="match status" value="1"/>
</dbReference>
<sequence length="247" mass="29464">MAQQVATHGPRSAKWPFAHMARETWSKFQKVRVSRVDEKKHWVHPKDRIQFWKILEGDTVKIISGKAKGQVGKVLEIDKWTNKVIVEKCNIGLKTPKDFNPSPKPPPPPDRRVGPWWMVEFERPIHVSNVQLVHPNDLNLPNPKQMRVVKCRWKRIEITNDPKKKDRFRWRRFVSGIPGDKHIQIELPKREKKDPEADQEDTRWDTPVKVVREFTFAPTYLHPLPRGVIDELRNKRKWWRYLHRPFV</sequence>
<dbReference type="InterPro" id="IPR005825">
    <property type="entry name" value="Ribosomal_uL24_CS"/>
</dbReference>
<evidence type="ECO:0000313" key="5">
    <source>
        <dbReference type="EMBL" id="CAG8540424.1"/>
    </source>
</evidence>
<evidence type="ECO:0000256" key="2">
    <source>
        <dbReference type="ARBA" id="ARBA00022980"/>
    </source>
</evidence>
<dbReference type="GO" id="GO:0003735">
    <property type="term" value="F:structural constituent of ribosome"/>
    <property type="evidence" value="ECO:0007669"/>
    <property type="project" value="InterPro"/>
</dbReference>
<dbReference type="GO" id="GO:0006412">
    <property type="term" value="P:translation"/>
    <property type="evidence" value="ECO:0007669"/>
    <property type="project" value="InterPro"/>
</dbReference>
<dbReference type="Proteomes" id="UP000789831">
    <property type="component" value="Unassembled WGS sequence"/>
</dbReference>
<proteinExistence type="inferred from homology"/>
<organism evidence="5 6">
    <name type="scientific">Ambispora gerdemannii</name>
    <dbReference type="NCBI Taxonomy" id="144530"/>
    <lineage>
        <taxon>Eukaryota</taxon>
        <taxon>Fungi</taxon>
        <taxon>Fungi incertae sedis</taxon>
        <taxon>Mucoromycota</taxon>
        <taxon>Glomeromycotina</taxon>
        <taxon>Glomeromycetes</taxon>
        <taxon>Archaeosporales</taxon>
        <taxon>Ambisporaceae</taxon>
        <taxon>Ambispora</taxon>
    </lineage>
</organism>
<dbReference type="InterPro" id="IPR003256">
    <property type="entry name" value="Ribosomal_uL24"/>
</dbReference>
<evidence type="ECO:0000256" key="3">
    <source>
        <dbReference type="ARBA" id="ARBA00023274"/>
    </source>
</evidence>
<accession>A0A9N9FJ72</accession>
<dbReference type="AlphaFoldDB" id="A0A9N9FJ72"/>
<feature type="domain" description="KOW" evidence="4">
    <location>
        <begin position="53"/>
        <end position="80"/>
    </location>
</feature>
<comment type="similarity">
    <text evidence="1">Belongs to the universal ribosomal protein uL24 family.</text>
</comment>
<comment type="caution">
    <text evidence="5">The sequence shown here is derived from an EMBL/GenBank/DDBJ whole genome shotgun (WGS) entry which is preliminary data.</text>
</comment>
<dbReference type="GO" id="GO:0003723">
    <property type="term" value="F:RNA binding"/>
    <property type="evidence" value="ECO:0007669"/>
    <property type="project" value="InterPro"/>
</dbReference>
<keyword evidence="6" id="KW-1185">Reference proteome</keyword>
<dbReference type="PROSITE" id="PS01108">
    <property type="entry name" value="RIBOSOMAL_L24"/>
    <property type="match status" value="1"/>
</dbReference>
<dbReference type="CDD" id="cd06089">
    <property type="entry name" value="KOW_RPL26"/>
    <property type="match status" value="1"/>
</dbReference>
<keyword evidence="2" id="KW-0689">Ribosomal protein</keyword>
<dbReference type="InterPro" id="IPR008991">
    <property type="entry name" value="Translation_prot_SH3-like_sf"/>
</dbReference>
<dbReference type="PANTHER" id="PTHR12903">
    <property type="entry name" value="MITOCHONDRIAL RIBOSOMAL PROTEIN L24"/>
    <property type="match status" value="1"/>
</dbReference>
<dbReference type="InterPro" id="IPR041988">
    <property type="entry name" value="Ribosomal_uL24_KOW"/>
</dbReference>
<name>A0A9N9FJ72_9GLOM</name>
<protein>
    <submittedName>
        <fullName evidence="5">6267_t:CDS:1</fullName>
    </submittedName>
</protein>
<dbReference type="SMART" id="SM00739">
    <property type="entry name" value="KOW"/>
    <property type="match status" value="1"/>
</dbReference>